<proteinExistence type="predicted"/>
<accession>A0ABW1KYP8</accession>
<dbReference type="Pfam" id="PF00691">
    <property type="entry name" value="OmpA"/>
    <property type="match status" value="1"/>
</dbReference>
<evidence type="ECO:0000259" key="5">
    <source>
        <dbReference type="PROSITE" id="PS51123"/>
    </source>
</evidence>
<gene>
    <name evidence="6" type="ORF">ACFMB1_06245</name>
</gene>
<organism evidence="6 7">
    <name type="scientific">Hyphococcus aureus</name>
    <dbReference type="NCBI Taxonomy" id="2666033"/>
    <lineage>
        <taxon>Bacteria</taxon>
        <taxon>Pseudomonadati</taxon>
        <taxon>Pseudomonadota</taxon>
        <taxon>Alphaproteobacteria</taxon>
        <taxon>Parvularculales</taxon>
        <taxon>Parvularculaceae</taxon>
        <taxon>Hyphococcus</taxon>
    </lineage>
</organism>
<reference evidence="6 7" key="1">
    <citation type="submission" date="2024-09" db="EMBL/GenBank/DDBJ databases">
        <authorList>
            <person name="Zhang Z.-H."/>
        </authorList>
    </citation>
    <scope>NUCLEOTIDE SEQUENCE [LARGE SCALE GENOMIC DNA]</scope>
    <source>
        <strain evidence="6 7">HHTR114</strain>
    </source>
</reference>
<dbReference type="Proteomes" id="UP001596116">
    <property type="component" value="Unassembled WGS sequence"/>
</dbReference>
<dbReference type="PROSITE" id="PS51257">
    <property type="entry name" value="PROKAR_LIPOPROTEIN"/>
    <property type="match status" value="1"/>
</dbReference>
<keyword evidence="3" id="KW-0998">Cell outer membrane</keyword>
<dbReference type="InterPro" id="IPR050330">
    <property type="entry name" value="Bact_OuterMem_StrucFunc"/>
</dbReference>
<dbReference type="InterPro" id="IPR006690">
    <property type="entry name" value="OMPA-like_CS"/>
</dbReference>
<keyword evidence="2 4" id="KW-0472">Membrane</keyword>
<comment type="caution">
    <text evidence="6">The sequence shown here is derived from an EMBL/GenBank/DDBJ whole genome shotgun (WGS) entry which is preliminary data.</text>
</comment>
<dbReference type="SUPFAM" id="SSF103088">
    <property type="entry name" value="OmpA-like"/>
    <property type="match status" value="1"/>
</dbReference>
<dbReference type="PROSITE" id="PS51123">
    <property type="entry name" value="OMPA_2"/>
    <property type="match status" value="1"/>
</dbReference>
<dbReference type="PANTHER" id="PTHR30329:SF21">
    <property type="entry name" value="LIPOPROTEIN YIAD-RELATED"/>
    <property type="match status" value="1"/>
</dbReference>
<evidence type="ECO:0000313" key="7">
    <source>
        <dbReference type="Proteomes" id="UP001596116"/>
    </source>
</evidence>
<dbReference type="CDD" id="cd07185">
    <property type="entry name" value="OmpA_C-like"/>
    <property type="match status" value="1"/>
</dbReference>
<dbReference type="InterPro" id="IPR036737">
    <property type="entry name" value="OmpA-like_sf"/>
</dbReference>
<feature type="domain" description="OmpA-like" evidence="5">
    <location>
        <begin position="100"/>
        <end position="217"/>
    </location>
</feature>
<keyword evidence="7" id="KW-1185">Reference proteome</keyword>
<evidence type="ECO:0000256" key="4">
    <source>
        <dbReference type="PROSITE-ProRule" id="PRU00473"/>
    </source>
</evidence>
<evidence type="ECO:0000256" key="3">
    <source>
        <dbReference type="ARBA" id="ARBA00023237"/>
    </source>
</evidence>
<evidence type="ECO:0000313" key="6">
    <source>
        <dbReference type="EMBL" id="MFC6035137.1"/>
    </source>
</evidence>
<protein>
    <submittedName>
        <fullName evidence="6">OmpA family protein</fullName>
    </submittedName>
</protein>
<sequence>MRKMLILASVAVFAVGCTTNPYTGEKRASRTVTSGAAGAGAGAAAGAIVGAIAGDAKKGAIIGAGVGAATGVGIGVYQDRQQAKLRERLANSGVSVTRQGDNIILNMPSDITFGVNQSDITPGFYETLNSVALVLKEYKKTSVSVYGHADSTGSDSYNQALSERRALSVSNYLASQGVAPARLQAVGYGETHPIADNSTEYGRAANRRVEIVIDPIDSQFNS</sequence>
<dbReference type="RefSeq" id="WP_379879534.1">
    <property type="nucleotide sequence ID" value="NZ_JBHPON010000001.1"/>
</dbReference>
<dbReference type="InterPro" id="IPR006665">
    <property type="entry name" value="OmpA-like"/>
</dbReference>
<dbReference type="InterPro" id="IPR039567">
    <property type="entry name" value="Gly-zipper"/>
</dbReference>
<name>A0ABW1KYP8_9PROT</name>
<comment type="subcellular location">
    <subcellularLocation>
        <location evidence="1">Cell outer membrane</location>
    </subcellularLocation>
</comment>
<dbReference type="Pfam" id="PF13488">
    <property type="entry name" value="Gly-zipper_Omp"/>
    <property type="match status" value="1"/>
</dbReference>
<dbReference type="EMBL" id="JBHPON010000001">
    <property type="protein sequence ID" value="MFC6035137.1"/>
    <property type="molecule type" value="Genomic_DNA"/>
</dbReference>
<dbReference type="PROSITE" id="PS01068">
    <property type="entry name" value="OMPA_1"/>
    <property type="match status" value="1"/>
</dbReference>
<dbReference type="Gene3D" id="3.30.1330.60">
    <property type="entry name" value="OmpA-like domain"/>
    <property type="match status" value="1"/>
</dbReference>
<dbReference type="PANTHER" id="PTHR30329">
    <property type="entry name" value="STATOR ELEMENT OF FLAGELLAR MOTOR COMPLEX"/>
    <property type="match status" value="1"/>
</dbReference>
<evidence type="ECO:0000256" key="1">
    <source>
        <dbReference type="ARBA" id="ARBA00004442"/>
    </source>
</evidence>
<dbReference type="InterPro" id="IPR006664">
    <property type="entry name" value="OMP_bac"/>
</dbReference>
<dbReference type="PRINTS" id="PR01021">
    <property type="entry name" value="OMPADOMAIN"/>
</dbReference>
<evidence type="ECO:0000256" key="2">
    <source>
        <dbReference type="ARBA" id="ARBA00023136"/>
    </source>
</evidence>